<comment type="caution">
    <text evidence="2">The sequence shown here is derived from an EMBL/GenBank/DDBJ whole genome shotgun (WGS) entry which is preliminary data.</text>
</comment>
<dbReference type="AlphaFoldDB" id="A0AAD3TII7"/>
<accession>A0AAD3TII7</accession>
<gene>
    <name evidence="2" type="ORF">Nepgr_032018</name>
</gene>
<evidence type="ECO:0000313" key="2">
    <source>
        <dbReference type="EMBL" id="GMH30175.1"/>
    </source>
</evidence>
<dbReference type="Proteomes" id="UP001279734">
    <property type="component" value="Unassembled WGS sequence"/>
</dbReference>
<evidence type="ECO:0000313" key="3">
    <source>
        <dbReference type="Proteomes" id="UP001279734"/>
    </source>
</evidence>
<organism evidence="2 3">
    <name type="scientific">Nepenthes gracilis</name>
    <name type="common">Slender pitcher plant</name>
    <dbReference type="NCBI Taxonomy" id="150966"/>
    <lineage>
        <taxon>Eukaryota</taxon>
        <taxon>Viridiplantae</taxon>
        <taxon>Streptophyta</taxon>
        <taxon>Embryophyta</taxon>
        <taxon>Tracheophyta</taxon>
        <taxon>Spermatophyta</taxon>
        <taxon>Magnoliopsida</taxon>
        <taxon>eudicotyledons</taxon>
        <taxon>Gunneridae</taxon>
        <taxon>Pentapetalae</taxon>
        <taxon>Caryophyllales</taxon>
        <taxon>Nepenthaceae</taxon>
        <taxon>Nepenthes</taxon>
    </lineage>
</organism>
<feature type="transmembrane region" description="Helical" evidence="1">
    <location>
        <begin position="76"/>
        <end position="100"/>
    </location>
</feature>
<sequence>MQTLGMAMQPSPSSPPSVLLPSPLFCYFPRNKHDTMTLTLFIHSHGPRQLGGKSSCADFPRRKIDQESRKMGSSRFGCCSLFSVKHLVFLISLILLSGVLPSLTSNWVLFSYHLPSSSTSSSSTNSSAFSIVGGI</sequence>
<name>A0AAD3TII7_NEPGR</name>
<dbReference type="EMBL" id="BSYO01000037">
    <property type="protein sequence ID" value="GMH30175.1"/>
    <property type="molecule type" value="Genomic_DNA"/>
</dbReference>
<protein>
    <recommendedName>
        <fullName evidence="4">Transmembrane protein</fullName>
    </recommendedName>
</protein>
<proteinExistence type="predicted"/>
<keyword evidence="3" id="KW-1185">Reference proteome</keyword>
<keyword evidence="1" id="KW-0812">Transmembrane</keyword>
<evidence type="ECO:0008006" key="4">
    <source>
        <dbReference type="Google" id="ProtNLM"/>
    </source>
</evidence>
<keyword evidence="1" id="KW-1133">Transmembrane helix</keyword>
<evidence type="ECO:0000256" key="1">
    <source>
        <dbReference type="SAM" id="Phobius"/>
    </source>
</evidence>
<reference evidence="2" key="1">
    <citation type="submission" date="2023-05" db="EMBL/GenBank/DDBJ databases">
        <title>Nepenthes gracilis genome sequencing.</title>
        <authorList>
            <person name="Fukushima K."/>
        </authorList>
    </citation>
    <scope>NUCLEOTIDE SEQUENCE</scope>
    <source>
        <strain evidence="2">SING2019-196</strain>
    </source>
</reference>
<keyword evidence="1" id="KW-0472">Membrane</keyword>